<evidence type="ECO:0000313" key="3">
    <source>
        <dbReference type="Proteomes" id="UP001331761"/>
    </source>
</evidence>
<evidence type="ECO:0000256" key="1">
    <source>
        <dbReference type="SAM" id="SignalP"/>
    </source>
</evidence>
<dbReference type="AlphaFoldDB" id="A0AAN8FS04"/>
<feature type="chain" id="PRO_5042878341" evidence="1">
    <location>
        <begin position="20"/>
        <end position="157"/>
    </location>
</feature>
<comment type="caution">
    <text evidence="2">The sequence shown here is derived from an EMBL/GenBank/DDBJ whole genome shotgun (WGS) entry which is preliminary data.</text>
</comment>
<name>A0AAN8FS04_TRICO</name>
<dbReference type="Proteomes" id="UP001331761">
    <property type="component" value="Unassembled WGS sequence"/>
</dbReference>
<keyword evidence="1" id="KW-0732">Signal</keyword>
<keyword evidence="3" id="KW-1185">Reference proteome</keyword>
<gene>
    <name evidence="2" type="ORF">GCK32_012198</name>
</gene>
<feature type="signal peptide" evidence="1">
    <location>
        <begin position="1"/>
        <end position="19"/>
    </location>
</feature>
<accession>A0AAN8FS04</accession>
<sequence length="157" mass="17496">MFNIVTLPFFFLLITQANCFWNPFANFHPFQSLFAWFHRPWWHTDPFEPFKSFGDTGTSVVFEKGNTTVTATIAGEKRNATFPGAKMVATSTYIVNDNGMNTEKFVITVGNQTYIYRTDGEQTTVTDGHGKPVSGDPFNVITNNTDSTTNITIGTSA</sequence>
<organism evidence="2 3">
    <name type="scientific">Trichostrongylus colubriformis</name>
    <name type="common">Black scour worm</name>
    <dbReference type="NCBI Taxonomy" id="6319"/>
    <lineage>
        <taxon>Eukaryota</taxon>
        <taxon>Metazoa</taxon>
        <taxon>Ecdysozoa</taxon>
        <taxon>Nematoda</taxon>
        <taxon>Chromadorea</taxon>
        <taxon>Rhabditida</taxon>
        <taxon>Rhabditina</taxon>
        <taxon>Rhabditomorpha</taxon>
        <taxon>Strongyloidea</taxon>
        <taxon>Trichostrongylidae</taxon>
        <taxon>Trichostrongylus</taxon>
    </lineage>
</organism>
<protein>
    <submittedName>
        <fullName evidence="2">Uncharacterized protein</fullName>
    </submittedName>
</protein>
<dbReference type="EMBL" id="WIXE01020452">
    <property type="protein sequence ID" value="KAK5969203.1"/>
    <property type="molecule type" value="Genomic_DNA"/>
</dbReference>
<reference evidence="2 3" key="1">
    <citation type="submission" date="2019-10" db="EMBL/GenBank/DDBJ databases">
        <title>Assembly and Annotation for the nematode Trichostrongylus colubriformis.</title>
        <authorList>
            <person name="Martin J."/>
        </authorList>
    </citation>
    <scope>NUCLEOTIDE SEQUENCE [LARGE SCALE GENOMIC DNA]</scope>
    <source>
        <strain evidence="2">G859</strain>
        <tissue evidence="2">Whole worm</tissue>
    </source>
</reference>
<proteinExistence type="predicted"/>
<evidence type="ECO:0000313" key="2">
    <source>
        <dbReference type="EMBL" id="KAK5969203.1"/>
    </source>
</evidence>